<organism evidence="2 3">
    <name type="scientific">Pseudocohnilembus persalinus</name>
    <name type="common">Ciliate</name>
    <dbReference type="NCBI Taxonomy" id="266149"/>
    <lineage>
        <taxon>Eukaryota</taxon>
        <taxon>Sar</taxon>
        <taxon>Alveolata</taxon>
        <taxon>Ciliophora</taxon>
        <taxon>Intramacronucleata</taxon>
        <taxon>Oligohymenophorea</taxon>
        <taxon>Scuticociliatia</taxon>
        <taxon>Philasterida</taxon>
        <taxon>Pseudocohnilembidae</taxon>
        <taxon>Pseudocohnilembus</taxon>
    </lineage>
</organism>
<sequence>MNQEDNISLGDMIPKNKPNPIHQKKINKNYVNNNNNNYNNNNRINLQKKPYNIKFNNNNQHQHQQQNYQRRNYQNNRSINTNNKIREYEPEPKEEYQNSTRKLSIKKNSSYVVLVKYFKMEVPISQIHQLAQNKGDVKKISCTTTQVKGEILLEATIEFFDFQSAQEFKEEYTGAELDHQVLEIEYLN</sequence>
<dbReference type="InterPro" id="IPR012677">
    <property type="entry name" value="Nucleotide-bd_a/b_plait_sf"/>
</dbReference>
<dbReference type="Gene3D" id="3.30.70.330">
    <property type="match status" value="1"/>
</dbReference>
<evidence type="ECO:0008006" key="4">
    <source>
        <dbReference type="Google" id="ProtNLM"/>
    </source>
</evidence>
<gene>
    <name evidence="2" type="ORF">PPERSA_10463</name>
</gene>
<dbReference type="GO" id="GO:0003676">
    <property type="term" value="F:nucleic acid binding"/>
    <property type="evidence" value="ECO:0007669"/>
    <property type="project" value="InterPro"/>
</dbReference>
<name>A0A0V0Q7R6_PSEPJ</name>
<evidence type="ECO:0000256" key="1">
    <source>
        <dbReference type="SAM" id="MobiDB-lite"/>
    </source>
</evidence>
<dbReference type="Proteomes" id="UP000054937">
    <property type="component" value="Unassembled WGS sequence"/>
</dbReference>
<feature type="region of interest" description="Disordered" evidence="1">
    <location>
        <begin position="1"/>
        <end position="22"/>
    </location>
</feature>
<dbReference type="OMA" id="INSHEIY"/>
<accession>A0A0V0Q7R6</accession>
<keyword evidence="3" id="KW-1185">Reference proteome</keyword>
<dbReference type="SUPFAM" id="SSF54928">
    <property type="entry name" value="RNA-binding domain, RBD"/>
    <property type="match status" value="1"/>
</dbReference>
<dbReference type="InterPro" id="IPR035979">
    <property type="entry name" value="RBD_domain_sf"/>
</dbReference>
<dbReference type="AlphaFoldDB" id="A0A0V0Q7R6"/>
<dbReference type="InParanoid" id="A0A0V0Q7R6"/>
<proteinExistence type="predicted"/>
<evidence type="ECO:0000313" key="3">
    <source>
        <dbReference type="Proteomes" id="UP000054937"/>
    </source>
</evidence>
<protein>
    <recommendedName>
        <fullName evidence="4">RRM domain-containing protein</fullName>
    </recommendedName>
</protein>
<evidence type="ECO:0000313" key="2">
    <source>
        <dbReference type="EMBL" id="KRW98291.1"/>
    </source>
</evidence>
<dbReference type="EMBL" id="LDAU01000255">
    <property type="protein sequence ID" value="KRW98291.1"/>
    <property type="molecule type" value="Genomic_DNA"/>
</dbReference>
<reference evidence="2 3" key="1">
    <citation type="journal article" date="2015" name="Sci. Rep.">
        <title>Genome of the facultative scuticociliatosis pathogen Pseudocohnilembus persalinus provides insight into its virulence through horizontal gene transfer.</title>
        <authorList>
            <person name="Xiong J."/>
            <person name="Wang G."/>
            <person name="Cheng J."/>
            <person name="Tian M."/>
            <person name="Pan X."/>
            <person name="Warren A."/>
            <person name="Jiang C."/>
            <person name="Yuan D."/>
            <person name="Miao W."/>
        </authorList>
    </citation>
    <scope>NUCLEOTIDE SEQUENCE [LARGE SCALE GENOMIC DNA]</scope>
    <source>
        <strain evidence="2">36N120E</strain>
    </source>
</reference>
<comment type="caution">
    <text evidence="2">The sequence shown here is derived from an EMBL/GenBank/DDBJ whole genome shotgun (WGS) entry which is preliminary data.</text>
</comment>